<comment type="caution">
    <text evidence="1">The sequence shown here is derived from an EMBL/GenBank/DDBJ whole genome shotgun (WGS) entry which is preliminary data.</text>
</comment>
<name>A0A482VZU5_ASBVE</name>
<keyword evidence="2" id="KW-1185">Reference proteome</keyword>
<gene>
    <name evidence="1" type="ORF">BDFB_008633</name>
</gene>
<evidence type="ECO:0000313" key="2">
    <source>
        <dbReference type="Proteomes" id="UP000292052"/>
    </source>
</evidence>
<accession>A0A482VZU5</accession>
<sequence length="268" mass="30819">ISNPIPIQAGVPQGSALYIVYCTDFPISDCLRTKTRMYAEDTALWTSQRTARKAEEEIQQQLNKIQKWANSWRVKPNATKSQALLINHPHSQDRRLREPPRLTLNNRLISPSQLPSISSTHVVLNPISKLPSKGSETAQIFSVRSEVDWRAATPKHSIPRPLYAFLPPQLQNQIAFCKRKILPMIFRLHFRHPSHLVHSDTNTISILTRLTPLQQKYIDRTENSNNSLTRQNLRVTFKISLTTRINRHFNFLNAAFSNANFGIRLLPF</sequence>
<reference evidence="1 2" key="1">
    <citation type="submission" date="2017-03" db="EMBL/GenBank/DDBJ databases">
        <title>Genome of the blue death feigning beetle - Asbolus verrucosus.</title>
        <authorList>
            <person name="Rider S.D."/>
        </authorList>
    </citation>
    <scope>NUCLEOTIDE SEQUENCE [LARGE SCALE GENOMIC DNA]</scope>
    <source>
        <strain evidence="1">Butters</strain>
        <tissue evidence="1">Head and leg muscle</tissue>
    </source>
</reference>
<evidence type="ECO:0000313" key="1">
    <source>
        <dbReference type="EMBL" id="RZC37969.1"/>
    </source>
</evidence>
<evidence type="ECO:0008006" key="3">
    <source>
        <dbReference type="Google" id="ProtNLM"/>
    </source>
</evidence>
<dbReference type="AlphaFoldDB" id="A0A482VZU5"/>
<protein>
    <recommendedName>
        <fullName evidence="3">RVT 1 domain containing protein</fullName>
    </recommendedName>
</protein>
<organism evidence="1 2">
    <name type="scientific">Asbolus verrucosus</name>
    <name type="common">Desert ironclad beetle</name>
    <dbReference type="NCBI Taxonomy" id="1661398"/>
    <lineage>
        <taxon>Eukaryota</taxon>
        <taxon>Metazoa</taxon>
        <taxon>Ecdysozoa</taxon>
        <taxon>Arthropoda</taxon>
        <taxon>Hexapoda</taxon>
        <taxon>Insecta</taxon>
        <taxon>Pterygota</taxon>
        <taxon>Neoptera</taxon>
        <taxon>Endopterygota</taxon>
        <taxon>Coleoptera</taxon>
        <taxon>Polyphaga</taxon>
        <taxon>Cucujiformia</taxon>
        <taxon>Tenebrionidae</taxon>
        <taxon>Pimeliinae</taxon>
        <taxon>Asbolus</taxon>
    </lineage>
</organism>
<dbReference type="EMBL" id="QDEB01047561">
    <property type="protein sequence ID" value="RZC37969.1"/>
    <property type="molecule type" value="Genomic_DNA"/>
</dbReference>
<feature type="non-terminal residue" evidence="1">
    <location>
        <position position="1"/>
    </location>
</feature>
<dbReference type="OrthoDB" id="6764382at2759"/>
<dbReference type="Proteomes" id="UP000292052">
    <property type="component" value="Unassembled WGS sequence"/>
</dbReference>
<proteinExistence type="predicted"/>